<feature type="domain" description="Metallo-beta-lactamase" evidence="2">
    <location>
        <begin position="14"/>
        <end position="236"/>
    </location>
</feature>
<dbReference type="CDD" id="cd16295">
    <property type="entry name" value="TTHA0252-CPSF-like_MBL-fold"/>
    <property type="match status" value="1"/>
</dbReference>
<dbReference type="Pfam" id="PF00753">
    <property type="entry name" value="Lactamase_B"/>
    <property type="match status" value="1"/>
</dbReference>
<dbReference type="EMBL" id="WUML01000032">
    <property type="protein sequence ID" value="MXO02806.1"/>
    <property type="molecule type" value="Genomic_DNA"/>
</dbReference>
<accession>A0A6N8TKL7</accession>
<dbReference type="GO" id="GO:0016787">
    <property type="term" value="F:hydrolase activity"/>
    <property type="evidence" value="ECO:0007669"/>
    <property type="project" value="UniProtKB-KW"/>
</dbReference>
<dbReference type="PANTHER" id="PTHR11203">
    <property type="entry name" value="CLEAVAGE AND POLYADENYLATION SPECIFICITY FACTOR FAMILY MEMBER"/>
    <property type="match status" value="1"/>
</dbReference>
<dbReference type="GO" id="GO:0004521">
    <property type="term" value="F:RNA endonuclease activity"/>
    <property type="evidence" value="ECO:0007669"/>
    <property type="project" value="TreeGrafter"/>
</dbReference>
<dbReference type="Pfam" id="PF07521">
    <property type="entry name" value="RMMBL"/>
    <property type="match status" value="1"/>
</dbReference>
<proteinExistence type="predicted"/>
<organism evidence="4 5">
    <name type="scientific">Shinella zoogloeoides</name>
    <name type="common">Crabtreella saccharophila</name>
    <dbReference type="NCBI Taxonomy" id="352475"/>
    <lineage>
        <taxon>Bacteria</taxon>
        <taxon>Pseudomonadati</taxon>
        <taxon>Pseudomonadota</taxon>
        <taxon>Alphaproteobacteria</taxon>
        <taxon>Hyphomicrobiales</taxon>
        <taxon>Rhizobiaceae</taxon>
        <taxon>Shinella</taxon>
    </lineage>
</organism>
<protein>
    <submittedName>
        <fullName evidence="4">MBL fold metallo-hydrolase</fullName>
    </submittedName>
</protein>
<name>A0A6N8TKL7_SHIZO</name>
<evidence type="ECO:0000313" key="4">
    <source>
        <dbReference type="EMBL" id="MXO02806.1"/>
    </source>
</evidence>
<dbReference type="InterPro" id="IPR011108">
    <property type="entry name" value="RMMBL"/>
</dbReference>
<dbReference type="Proteomes" id="UP000440304">
    <property type="component" value="Unassembled WGS sequence"/>
</dbReference>
<dbReference type="Gene3D" id="3.40.50.10890">
    <property type="match status" value="1"/>
</dbReference>
<dbReference type="PANTHER" id="PTHR11203:SF37">
    <property type="entry name" value="INTEGRATOR COMPLEX SUBUNIT 11"/>
    <property type="match status" value="1"/>
</dbReference>
<comment type="caution">
    <text evidence="4">The sequence shown here is derived from an EMBL/GenBank/DDBJ whole genome shotgun (WGS) entry which is preliminary data.</text>
</comment>
<dbReference type="Gene3D" id="3.60.15.10">
    <property type="entry name" value="Ribonuclease Z/Hydroxyacylglutathione hydrolase-like"/>
    <property type="match status" value="1"/>
</dbReference>
<reference evidence="4 5" key="1">
    <citation type="submission" date="2019-12" db="EMBL/GenBank/DDBJ databases">
        <title>Shinella granuli gen. nov., sp. nov., and proposal of the reclassification of Zoogloea ramigera ATCC 19623 as Shinella zoogloeoides sp. nov.</title>
        <authorList>
            <person name="Gao J."/>
        </authorList>
    </citation>
    <scope>NUCLEOTIDE SEQUENCE [LARGE SCALE GENOMIC DNA]</scope>
    <source>
        <strain evidence="4 5">DSM 287</strain>
    </source>
</reference>
<dbReference type="SUPFAM" id="SSF56281">
    <property type="entry name" value="Metallo-hydrolase/oxidoreductase"/>
    <property type="match status" value="1"/>
</dbReference>
<keyword evidence="1 4" id="KW-0378">Hydrolase</keyword>
<evidence type="ECO:0000259" key="2">
    <source>
        <dbReference type="SMART" id="SM00849"/>
    </source>
</evidence>
<feature type="domain" description="Beta-Casp" evidence="3">
    <location>
        <begin position="248"/>
        <end position="367"/>
    </location>
</feature>
<dbReference type="AlphaFoldDB" id="A0A6N8TKL7"/>
<evidence type="ECO:0000256" key="1">
    <source>
        <dbReference type="ARBA" id="ARBA00022801"/>
    </source>
</evidence>
<dbReference type="InterPro" id="IPR036866">
    <property type="entry name" value="RibonucZ/Hydroxyglut_hydro"/>
</dbReference>
<dbReference type="InterPro" id="IPR022712">
    <property type="entry name" value="Beta_Casp"/>
</dbReference>
<dbReference type="SMART" id="SM01027">
    <property type="entry name" value="Beta-Casp"/>
    <property type="match status" value="1"/>
</dbReference>
<dbReference type="OrthoDB" id="9803916at2"/>
<evidence type="ECO:0000313" key="5">
    <source>
        <dbReference type="Proteomes" id="UP000440304"/>
    </source>
</evidence>
<gene>
    <name evidence="4" type="ORF">GR156_21085</name>
</gene>
<dbReference type="RefSeq" id="WP_160787993.1">
    <property type="nucleotide sequence ID" value="NZ_CP086610.1"/>
</dbReference>
<dbReference type="InterPro" id="IPR001279">
    <property type="entry name" value="Metallo-B-lactamas"/>
</dbReference>
<dbReference type="Pfam" id="PF10996">
    <property type="entry name" value="Beta-Casp"/>
    <property type="match status" value="1"/>
</dbReference>
<sequence length="452" mass="49761">MLSLKSLGGAGTVTGSKHLLRLGEHRILVDCGLFQGLKNLRELNWAPLTVAPRDIDAVILTHAHLDHCGYLPRLVREGYRGKVHATPATRDVAELILMDSGHLQEKDAEFLNRHKLSRHQPALPLYGVGDAQRAVEHFSTAEFGQRVRLGGDASFRFHPAGHILGAAWVELEWGDRNIVFSGDIGRYGDPLMRDPAPTVEADYILVESTYGNRIHDRSDPAEALRVVAERTIARGGTLVIPAFAVGRAQELLYYFWKLKRAGHLGEIPLFLDSPMAIEATGLMGRHLPDHRLDTKTCRDVFSIARCTGDVEASKAISASRFPKIVISASGMATGGRVLHHLKAFAPDARNTILLAGFQAAGTRGRALQDGARELKIHGSWVPVNAEVAHLDMLSAHADAGELMRWLSTCPRPPRKVFIVHGEPEASEALRIRIGRELGWESVVPRLDQEFEL</sequence>
<dbReference type="InterPro" id="IPR050698">
    <property type="entry name" value="MBL"/>
</dbReference>
<evidence type="ECO:0000259" key="3">
    <source>
        <dbReference type="SMART" id="SM01027"/>
    </source>
</evidence>
<dbReference type="SMART" id="SM00849">
    <property type="entry name" value="Lactamase_B"/>
    <property type="match status" value="1"/>
</dbReference>